<sequence length="93" mass="10652">MTVRGDYQKRVGRLLLGPWTLSTNSDLMWNPDRQPLGARIAHWYNTRLFRVAVRDAAVWSRFVRVVNMVASPAVLFHPTVALKVLSTAFTLRD</sequence>
<organism evidence="1 2">
    <name type="scientific">Streptomyces coacervatus</name>
    <dbReference type="NCBI Taxonomy" id="647381"/>
    <lineage>
        <taxon>Bacteria</taxon>
        <taxon>Bacillati</taxon>
        <taxon>Actinomycetota</taxon>
        <taxon>Actinomycetes</taxon>
        <taxon>Kitasatosporales</taxon>
        <taxon>Streptomycetaceae</taxon>
        <taxon>Streptomyces</taxon>
    </lineage>
</organism>
<dbReference type="RefSeq" id="WP_275773677.1">
    <property type="nucleotide sequence ID" value="NZ_BAABDE010000008.1"/>
</dbReference>
<reference evidence="2" key="1">
    <citation type="journal article" date="2019" name="Int. J. Syst. Evol. Microbiol.">
        <title>The Global Catalogue of Microorganisms (GCM) 10K type strain sequencing project: providing services to taxonomists for standard genome sequencing and annotation.</title>
        <authorList>
            <consortium name="The Broad Institute Genomics Platform"/>
            <consortium name="The Broad Institute Genome Sequencing Center for Infectious Disease"/>
            <person name="Wu L."/>
            <person name="Ma J."/>
        </authorList>
    </citation>
    <scope>NUCLEOTIDE SEQUENCE [LARGE SCALE GENOMIC DNA]</scope>
    <source>
        <strain evidence="2">JCM 17138</strain>
    </source>
</reference>
<keyword evidence="2" id="KW-1185">Reference proteome</keyword>
<evidence type="ECO:0000313" key="2">
    <source>
        <dbReference type="Proteomes" id="UP001501009"/>
    </source>
</evidence>
<name>A0ABP7H4W7_9ACTN</name>
<proteinExistence type="predicted"/>
<comment type="caution">
    <text evidence="1">The sequence shown here is derived from an EMBL/GenBank/DDBJ whole genome shotgun (WGS) entry which is preliminary data.</text>
</comment>
<accession>A0ABP7H4W7</accession>
<protein>
    <submittedName>
        <fullName evidence="1">Uncharacterized protein</fullName>
    </submittedName>
</protein>
<dbReference type="EMBL" id="BAABDE010000008">
    <property type="protein sequence ID" value="GAA3784723.1"/>
    <property type="molecule type" value="Genomic_DNA"/>
</dbReference>
<gene>
    <name evidence="1" type="ORF">GCM10022403_019270</name>
</gene>
<evidence type="ECO:0000313" key="1">
    <source>
        <dbReference type="EMBL" id="GAA3784723.1"/>
    </source>
</evidence>
<dbReference type="Proteomes" id="UP001501009">
    <property type="component" value="Unassembled WGS sequence"/>
</dbReference>